<evidence type="ECO:0000313" key="3">
    <source>
        <dbReference type="EMBL" id="KAK4015038.1"/>
    </source>
</evidence>
<feature type="transmembrane region" description="Helical" evidence="2">
    <location>
        <begin position="49"/>
        <end position="67"/>
    </location>
</feature>
<dbReference type="InterPro" id="IPR006311">
    <property type="entry name" value="TAT_signal"/>
</dbReference>
<dbReference type="EMBL" id="JAOYFB010000004">
    <property type="protein sequence ID" value="KAK4015038.1"/>
    <property type="molecule type" value="Genomic_DNA"/>
</dbReference>
<evidence type="ECO:0000256" key="2">
    <source>
        <dbReference type="SAM" id="Phobius"/>
    </source>
</evidence>
<feature type="compositionally biased region" description="Polar residues" evidence="1">
    <location>
        <begin position="160"/>
        <end position="170"/>
    </location>
</feature>
<sequence>MKRAPRSPRCARHCGPDALVPSIVFTLLDVLRSTAMGNLQRSRRKFMKYNVALVFAAAMLPFTPAAAQQAPAPAPAAERAAGPRSARPRQARKSSSAASGRPTRSPLLVVFPTQLFFHENGADFDVILFKPVTGIEPTPAQEAAMDKKRKELSLPEAGPISSTFANGRRT</sequence>
<proteinExistence type="predicted"/>
<organism evidence="3 4">
    <name type="scientific">Daphnia magna</name>
    <dbReference type="NCBI Taxonomy" id="35525"/>
    <lineage>
        <taxon>Eukaryota</taxon>
        <taxon>Metazoa</taxon>
        <taxon>Ecdysozoa</taxon>
        <taxon>Arthropoda</taxon>
        <taxon>Crustacea</taxon>
        <taxon>Branchiopoda</taxon>
        <taxon>Diplostraca</taxon>
        <taxon>Cladocera</taxon>
        <taxon>Anomopoda</taxon>
        <taxon>Daphniidae</taxon>
        <taxon>Daphnia</taxon>
    </lineage>
</organism>
<gene>
    <name evidence="3" type="ORF">OUZ56_027553</name>
</gene>
<keyword evidence="2" id="KW-1133">Transmembrane helix</keyword>
<evidence type="ECO:0000313" key="4">
    <source>
        <dbReference type="Proteomes" id="UP001234178"/>
    </source>
</evidence>
<feature type="region of interest" description="Disordered" evidence="1">
    <location>
        <begin position="69"/>
        <end position="103"/>
    </location>
</feature>
<keyword evidence="2" id="KW-0812">Transmembrane</keyword>
<evidence type="ECO:0000256" key="1">
    <source>
        <dbReference type="SAM" id="MobiDB-lite"/>
    </source>
</evidence>
<dbReference type="Proteomes" id="UP001234178">
    <property type="component" value="Unassembled WGS sequence"/>
</dbReference>
<protein>
    <submittedName>
        <fullName evidence="3">Uncharacterized protein</fullName>
    </submittedName>
</protein>
<reference evidence="3 4" key="1">
    <citation type="journal article" date="2023" name="Nucleic Acids Res.">
        <title>The hologenome of Daphnia magna reveals possible DNA methylation and microbiome-mediated evolution of the host genome.</title>
        <authorList>
            <person name="Chaturvedi A."/>
            <person name="Li X."/>
            <person name="Dhandapani V."/>
            <person name="Marshall H."/>
            <person name="Kissane S."/>
            <person name="Cuenca-Cambronero M."/>
            <person name="Asole G."/>
            <person name="Calvet F."/>
            <person name="Ruiz-Romero M."/>
            <person name="Marangio P."/>
            <person name="Guigo R."/>
            <person name="Rago D."/>
            <person name="Mirbahai L."/>
            <person name="Eastwood N."/>
            <person name="Colbourne J.K."/>
            <person name="Zhou J."/>
            <person name="Mallon E."/>
            <person name="Orsini L."/>
        </authorList>
    </citation>
    <scope>NUCLEOTIDE SEQUENCE [LARGE SCALE GENOMIC DNA]</scope>
    <source>
        <strain evidence="3">LRV0_1</strain>
    </source>
</reference>
<feature type="compositionally biased region" description="Low complexity" evidence="1">
    <location>
        <begin position="69"/>
        <end position="85"/>
    </location>
</feature>
<feature type="compositionally biased region" description="Basic and acidic residues" evidence="1">
    <location>
        <begin position="144"/>
        <end position="153"/>
    </location>
</feature>
<keyword evidence="2" id="KW-0472">Membrane</keyword>
<feature type="region of interest" description="Disordered" evidence="1">
    <location>
        <begin position="139"/>
        <end position="170"/>
    </location>
</feature>
<accession>A0ABQ9ZQI1</accession>
<keyword evidence="4" id="KW-1185">Reference proteome</keyword>
<dbReference type="PROSITE" id="PS51318">
    <property type="entry name" value="TAT"/>
    <property type="match status" value="1"/>
</dbReference>
<name>A0ABQ9ZQI1_9CRUS</name>
<comment type="caution">
    <text evidence="3">The sequence shown here is derived from an EMBL/GenBank/DDBJ whole genome shotgun (WGS) entry which is preliminary data.</text>
</comment>